<dbReference type="HAMAP" id="MF_01043">
    <property type="entry name" value="PlsY"/>
    <property type="match status" value="1"/>
</dbReference>
<keyword evidence="8 10" id="KW-0594">Phospholipid biosynthesis</keyword>
<evidence type="ECO:0000313" key="12">
    <source>
        <dbReference type="Proteomes" id="UP000488506"/>
    </source>
</evidence>
<comment type="similarity">
    <text evidence="10">Belongs to the PlsY family.</text>
</comment>
<dbReference type="UniPathway" id="UPA00085"/>
<evidence type="ECO:0000313" key="11">
    <source>
        <dbReference type="EMBL" id="KAF0134143.1"/>
    </source>
</evidence>
<keyword evidence="2 10" id="KW-0444">Lipid biosynthesis</keyword>
<evidence type="ECO:0000256" key="1">
    <source>
        <dbReference type="ARBA" id="ARBA00022475"/>
    </source>
</evidence>
<dbReference type="NCBIfam" id="TIGR00023">
    <property type="entry name" value="glycerol-3-phosphate 1-O-acyltransferase PlsY"/>
    <property type="match status" value="1"/>
</dbReference>
<dbReference type="Pfam" id="PF02660">
    <property type="entry name" value="G3P_acyltransf"/>
    <property type="match status" value="1"/>
</dbReference>
<name>A0A833L106_UNCSA</name>
<organism evidence="11 12">
    <name type="scientific">Candidatus Saganbacteria bacterium</name>
    <dbReference type="NCBI Taxonomy" id="2575572"/>
    <lineage>
        <taxon>Bacteria</taxon>
        <taxon>Bacillati</taxon>
        <taxon>Saganbacteria</taxon>
    </lineage>
</organism>
<comment type="pathway">
    <text evidence="10">Lipid metabolism; phospholipid metabolism.</text>
</comment>
<keyword evidence="9 10" id="KW-1208">Phospholipid metabolism</keyword>
<proteinExistence type="inferred from homology"/>
<dbReference type="PANTHER" id="PTHR30309">
    <property type="entry name" value="INNER MEMBRANE PROTEIN YGIH"/>
    <property type="match status" value="1"/>
</dbReference>
<keyword evidence="7 10" id="KW-0472">Membrane</keyword>
<sequence length="194" mass="20708">MHAIVIIAAYLIGSVPFGVIVACFFQIDITKQGSGNIGATNVLRTLGALPGILVLVLDLLKGTFAAYLGIIFLHDPLWVVLAGVFAILGHMFSIYLRFKGGKGAAVGLGVLLAITPEVFLISAVLVILIVAITRYVSLASMIVPIIAALLMVYLNKPLPYIISTIIVFVVMVIKHKSNIKRIISGTERKIGKNG</sequence>
<comment type="catalytic activity">
    <reaction evidence="10">
        <text>an acyl phosphate + sn-glycerol 3-phosphate = a 1-acyl-sn-glycero-3-phosphate + phosphate</text>
        <dbReference type="Rhea" id="RHEA:34075"/>
        <dbReference type="ChEBI" id="CHEBI:43474"/>
        <dbReference type="ChEBI" id="CHEBI:57597"/>
        <dbReference type="ChEBI" id="CHEBI:57970"/>
        <dbReference type="ChEBI" id="CHEBI:59918"/>
        <dbReference type="EC" id="2.3.1.275"/>
    </reaction>
</comment>
<comment type="caution">
    <text evidence="11">The sequence shown here is derived from an EMBL/GenBank/DDBJ whole genome shotgun (WGS) entry which is preliminary data.</text>
</comment>
<dbReference type="PANTHER" id="PTHR30309:SF0">
    <property type="entry name" value="GLYCEROL-3-PHOSPHATE ACYLTRANSFERASE-RELATED"/>
    <property type="match status" value="1"/>
</dbReference>
<feature type="transmembrane region" description="Helical" evidence="10">
    <location>
        <begin position="77"/>
        <end position="98"/>
    </location>
</feature>
<evidence type="ECO:0000256" key="3">
    <source>
        <dbReference type="ARBA" id="ARBA00022679"/>
    </source>
</evidence>
<feature type="transmembrane region" description="Helical" evidence="10">
    <location>
        <begin position="135"/>
        <end position="154"/>
    </location>
</feature>
<feature type="transmembrane region" description="Helical" evidence="10">
    <location>
        <begin position="47"/>
        <end position="70"/>
    </location>
</feature>
<evidence type="ECO:0000256" key="8">
    <source>
        <dbReference type="ARBA" id="ARBA00023209"/>
    </source>
</evidence>
<dbReference type="GO" id="GO:0008654">
    <property type="term" value="P:phospholipid biosynthetic process"/>
    <property type="evidence" value="ECO:0007669"/>
    <property type="project" value="UniProtKB-UniRule"/>
</dbReference>
<keyword evidence="3 10" id="KW-0808">Transferase</keyword>
<comment type="subunit">
    <text evidence="10">Probably interacts with PlsX.</text>
</comment>
<dbReference type="AlphaFoldDB" id="A0A833L106"/>
<reference evidence="11 12" key="1">
    <citation type="submission" date="2019-12" db="EMBL/GenBank/DDBJ databases">
        <authorList>
            <person name="Wolfe R."/>
            <person name="Danczak R."/>
            <person name="Wilkins M."/>
        </authorList>
    </citation>
    <scope>NUCLEOTIDE SEQUENCE [LARGE SCALE GENOMIC DNA]</scope>
    <source>
        <strain evidence="11">X2_MaxBin.013</strain>
    </source>
</reference>
<dbReference type="GO" id="GO:0005886">
    <property type="term" value="C:plasma membrane"/>
    <property type="evidence" value="ECO:0007669"/>
    <property type="project" value="UniProtKB-SubCell"/>
</dbReference>
<evidence type="ECO:0000256" key="7">
    <source>
        <dbReference type="ARBA" id="ARBA00023136"/>
    </source>
</evidence>
<keyword evidence="11" id="KW-0012">Acyltransferase</keyword>
<keyword evidence="5 10" id="KW-1133">Transmembrane helix</keyword>
<dbReference type="GO" id="GO:0043772">
    <property type="term" value="F:acyl-phosphate glycerol-3-phosphate acyltransferase activity"/>
    <property type="evidence" value="ECO:0007669"/>
    <property type="project" value="UniProtKB-UniRule"/>
</dbReference>
<evidence type="ECO:0000256" key="5">
    <source>
        <dbReference type="ARBA" id="ARBA00022989"/>
    </source>
</evidence>
<protein>
    <recommendedName>
        <fullName evidence="10">Glycerol-3-phosphate acyltransferase</fullName>
    </recommendedName>
    <alternativeName>
        <fullName evidence="10">Acyl-PO4 G3P acyltransferase</fullName>
    </alternativeName>
    <alternativeName>
        <fullName evidence="10">Acyl-phosphate--glycerol-3-phosphate acyltransferase</fullName>
    </alternativeName>
    <alternativeName>
        <fullName evidence="10">G3P acyltransferase</fullName>
        <shortName evidence="10">GPAT</shortName>
        <ecNumber evidence="10">2.3.1.275</ecNumber>
    </alternativeName>
    <alternativeName>
        <fullName evidence="10">Lysophosphatidic acid synthase</fullName>
        <shortName evidence="10">LPA synthase</shortName>
    </alternativeName>
</protein>
<comment type="subcellular location">
    <subcellularLocation>
        <location evidence="10">Cell membrane</location>
        <topology evidence="10">Multi-pass membrane protein</topology>
    </subcellularLocation>
</comment>
<dbReference type="EC" id="2.3.1.275" evidence="10"/>
<feature type="transmembrane region" description="Helical" evidence="10">
    <location>
        <begin position="160"/>
        <end position="179"/>
    </location>
</feature>
<accession>A0A833L106</accession>
<evidence type="ECO:0000256" key="6">
    <source>
        <dbReference type="ARBA" id="ARBA00023098"/>
    </source>
</evidence>
<dbReference type="InterPro" id="IPR003811">
    <property type="entry name" value="G3P_acylTferase_PlsY"/>
</dbReference>
<keyword evidence="6 10" id="KW-0443">Lipid metabolism</keyword>
<evidence type="ECO:0000256" key="9">
    <source>
        <dbReference type="ARBA" id="ARBA00023264"/>
    </source>
</evidence>
<dbReference type="SMART" id="SM01207">
    <property type="entry name" value="G3P_acyltransf"/>
    <property type="match status" value="1"/>
</dbReference>
<gene>
    <name evidence="10" type="primary">plsY</name>
    <name evidence="11" type="ORF">FD145_899</name>
</gene>
<evidence type="ECO:0000256" key="4">
    <source>
        <dbReference type="ARBA" id="ARBA00022692"/>
    </source>
</evidence>
<dbReference type="EMBL" id="WPAF01000012">
    <property type="protein sequence ID" value="KAF0134143.1"/>
    <property type="molecule type" value="Genomic_DNA"/>
</dbReference>
<feature type="transmembrane region" description="Helical" evidence="10">
    <location>
        <begin position="7"/>
        <end position="27"/>
    </location>
</feature>
<feature type="transmembrane region" description="Helical" evidence="10">
    <location>
        <begin position="104"/>
        <end position="128"/>
    </location>
</feature>
<keyword evidence="4 10" id="KW-0812">Transmembrane</keyword>
<dbReference type="Proteomes" id="UP000488506">
    <property type="component" value="Unassembled WGS sequence"/>
</dbReference>
<keyword evidence="1 10" id="KW-1003">Cell membrane</keyword>
<comment type="function">
    <text evidence="10">Catalyzes the transfer of an acyl group from acyl-phosphate (acyl-PO(4)) to glycerol-3-phosphate (G3P) to form lysophosphatidic acid (LPA). This enzyme utilizes acyl-phosphate as fatty acyl donor, but not acyl-CoA or acyl-ACP.</text>
</comment>
<evidence type="ECO:0000256" key="2">
    <source>
        <dbReference type="ARBA" id="ARBA00022516"/>
    </source>
</evidence>
<evidence type="ECO:0000256" key="10">
    <source>
        <dbReference type="HAMAP-Rule" id="MF_01043"/>
    </source>
</evidence>